<proteinExistence type="inferred from homology"/>
<comment type="cofactor">
    <cofactor evidence="1">
        <name>[4Fe-4S] cluster</name>
        <dbReference type="ChEBI" id="CHEBI:49883"/>
    </cofactor>
</comment>
<dbReference type="FunFam" id="3.40.50.11840:FF:000002">
    <property type="entry name" value="2-(3-amino-3-carboxypropyl)histidine synthase subunit 2"/>
    <property type="match status" value="1"/>
</dbReference>
<evidence type="ECO:0000256" key="4">
    <source>
        <dbReference type="ARBA" id="ARBA00021914"/>
    </source>
</evidence>
<organism evidence="10 11">
    <name type="scientific">Ameiurus melas</name>
    <name type="common">Black bullhead</name>
    <name type="synonym">Silurus melas</name>
    <dbReference type="NCBI Taxonomy" id="219545"/>
    <lineage>
        <taxon>Eukaryota</taxon>
        <taxon>Metazoa</taxon>
        <taxon>Chordata</taxon>
        <taxon>Craniata</taxon>
        <taxon>Vertebrata</taxon>
        <taxon>Euteleostomi</taxon>
        <taxon>Actinopterygii</taxon>
        <taxon>Neopterygii</taxon>
        <taxon>Teleostei</taxon>
        <taxon>Ostariophysi</taxon>
        <taxon>Siluriformes</taxon>
        <taxon>Ictaluridae</taxon>
        <taxon>Ameiurus</taxon>
    </lineage>
</organism>
<keyword evidence="6 9" id="KW-0408">Iron</keyword>
<accession>A0A7J6B3U2</accession>
<dbReference type="OrthoDB" id="449241at2759"/>
<dbReference type="Pfam" id="PF01866">
    <property type="entry name" value="Diphthamide_syn"/>
    <property type="match status" value="1"/>
</dbReference>
<dbReference type="SFLD" id="SFLDF00408">
    <property type="entry name" value="Diphthamide_biosynthesis_famil"/>
    <property type="match status" value="1"/>
</dbReference>
<dbReference type="GO" id="GO:0051536">
    <property type="term" value="F:iron-sulfur cluster binding"/>
    <property type="evidence" value="ECO:0007669"/>
    <property type="project" value="UniProtKB-KW"/>
</dbReference>
<evidence type="ECO:0000256" key="2">
    <source>
        <dbReference type="ARBA" id="ARBA00005156"/>
    </source>
</evidence>
<evidence type="ECO:0000256" key="1">
    <source>
        <dbReference type="ARBA" id="ARBA00001966"/>
    </source>
</evidence>
<sequence length="494" mass="54437">MAEVFSSDSERVLQRSVDANLSESGSRPEDLHELYQISETCSFITSNDFRKVALQFPDELLVDCVAVSAALERETKAKTYILGDTTYGSCCVDEVAAEHVGADCIVHYGRSCLSPSTRLPLTYVFGKRPINVQECVASFRELYPDQESHVIVLYDVTYSHAIDDFQRLLGGTYPNTVFSVLRAGHFHGPQKVSDNSEDDGFVHKFGRRFGLKQGKNVDDYMVFYIGQEGLTLTNFMMTWNRCAFGSFDPDTSTGRAESVNINKALMKRYYAIERAKDASVVGILVGTLGVANYLSIIEQLKESIRKAGKKSYMFAMGKINVPKLANFLEIDVYVLVACPENSLLDSSEFYRPVVTPFEMEVACNKHREWSGEYVTDFQDLLPGGSSHVDFPESDQSTNDDATDVSLITGALRTSSLQSSSEPTNGSSSSSSVVVRNQTLTVANANAAASFLAGRSWQGLEPKLGETPVVKAVEGRRGIAIAYEEEGTDSKDYLT</sequence>
<dbReference type="NCBIfam" id="TIGR00322">
    <property type="entry name" value="diphth2_R"/>
    <property type="match status" value="1"/>
</dbReference>
<dbReference type="Proteomes" id="UP000593565">
    <property type="component" value="Unassembled WGS sequence"/>
</dbReference>
<comment type="function">
    <text evidence="8 9">Required for the first step of diphthamide biosynthesis, a post-translational modification of histidine which occurs in elongation factor 2. DPH1 and DPH2 transfer a 3-amino-3-carboxypropyl (ACP) group from S-adenosyl-L-methionine (SAM) to a histidine residue, the reaction is assisted by a reduction system comprising DPH3 and a NADH-dependent reductase. Facilitates the reduction of the catalytic iron-sulfur cluster found in the DPH1 subunit.</text>
</comment>
<evidence type="ECO:0000256" key="8">
    <source>
        <dbReference type="ARBA" id="ARBA00045159"/>
    </source>
</evidence>
<dbReference type="InterPro" id="IPR010014">
    <property type="entry name" value="DHP2"/>
</dbReference>
<evidence type="ECO:0000256" key="3">
    <source>
        <dbReference type="ARBA" id="ARBA00006179"/>
    </source>
</evidence>
<dbReference type="FunFam" id="3.40.50.11860:FF:000001">
    <property type="entry name" value="2-(3-amino-3-carboxypropyl)histidine synthase subunit 2"/>
    <property type="match status" value="1"/>
</dbReference>
<protein>
    <recommendedName>
        <fullName evidence="4 9">2-(3-amino-3-carboxypropyl)histidine synthase subunit 2</fullName>
    </recommendedName>
</protein>
<evidence type="ECO:0000256" key="6">
    <source>
        <dbReference type="ARBA" id="ARBA00023004"/>
    </source>
</evidence>
<comment type="pathway">
    <text evidence="2 9">Protein modification; peptidyl-diphthamide biosynthesis.</text>
</comment>
<keyword evidence="7 9" id="KW-0411">Iron-sulfur</keyword>
<evidence type="ECO:0000256" key="7">
    <source>
        <dbReference type="ARBA" id="ARBA00023014"/>
    </source>
</evidence>
<dbReference type="GO" id="GO:0090560">
    <property type="term" value="F:2-(3-amino-3-carboxypropyl)histidine synthase activity"/>
    <property type="evidence" value="ECO:0007669"/>
    <property type="project" value="InterPro"/>
</dbReference>
<dbReference type="Gene3D" id="3.40.50.11860">
    <property type="entry name" value="Diphthamide synthesis DPH1/DPH2 domain 3"/>
    <property type="match status" value="1"/>
</dbReference>
<dbReference type="InterPro" id="IPR042265">
    <property type="entry name" value="DPH1/DPH2_3"/>
</dbReference>
<dbReference type="InterPro" id="IPR016435">
    <property type="entry name" value="DPH1/DPH2"/>
</dbReference>
<evidence type="ECO:0000256" key="5">
    <source>
        <dbReference type="ARBA" id="ARBA00022723"/>
    </source>
</evidence>
<evidence type="ECO:0000313" key="10">
    <source>
        <dbReference type="EMBL" id="KAF4089752.1"/>
    </source>
</evidence>
<dbReference type="EMBL" id="JAAGNN010000005">
    <property type="protein sequence ID" value="KAF4089752.1"/>
    <property type="molecule type" value="Genomic_DNA"/>
</dbReference>
<dbReference type="UniPathway" id="UPA00559"/>
<dbReference type="PANTHER" id="PTHR10762:SF2">
    <property type="entry name" value="2-(3-AMINO-3-CARBOXYPROPYL)HISTIDINE SYNTHASE SUBUNIT 2"/>
    <property type="match status" value="1"/>
</dbReference>
<dbReference type="InterPro" id="IPR042263">
    <property type="entry name" value="DPH1/DPH2_1"/>
</dbReference>
<dbReference type="PANTHER" id="PTHR10762">
    <property type="entry name" value="DIPHTHAMIDE BIOSYNTHESIS PROTEIN"/>
    <property type="match status" value="1"/>
</dbReference>
<keyword evidence="5 9" id="KW-0479">Metal-binding</keyword>
<dbReference type="SFLD" id="SFLDG01121">
    <property type="entry name" value="Diphthamide_biosynthesis"/>
    <property type="match status" value="1"/>
</dbReference>
<keyword evidence="11" id="KW-1185">Reference proteome</keyword>
<dbReference type="SFLD" id="SFLDS00032">
    <property type="entry name" value="Radical_SAM_3-amino-3-carboxyp"/>
    <property type="match status" value="1"/>
</dbReference>
<reference evidence="10 11" key="1">
    <citation type="submission" date="2020-02" db="EMBL/GenBank/DDBJ databases">
        <title>A chromosome-scale genome assembly of the black bullhead catfish (Ameiurus melas).</title>
        <authorList>
            <person name="Wen M."/>
            <person name="Zham M."/>
            <person name="Cabau C."/>
            <person name="Klopp C."/>
            <person name="Donnadieu C."/>
            <person name="Roques C."/>
            <person name="Bouchez O."/>
            <person name="Lampietro C."/>
            <person name="Jouanno E."/>
            <person name="Herpin A."/>
            <person name="Louis A."/>
            <person name="Berthelot C."/>
            <person name="Parey E."/>
            <person name="Roest-Crollius H."/>
            <person name="Braasch I."/>
            <person name="Postlethwait J."/>
            <person name="Robinson-Rechavi M."/>
            <person name="Echchiki A."/>
            <person name="Begum T."/>
            <person name="Montfort J."/>
            <person name="Schartl M."/>
            <person name="Bobe J."/>
            <person name="Guiguen Y."/>
        </authorList>
    </citation>
    <scope>NUCLEOTIDE SEQUENCE [LARGE SCALE GENOMIC DNA]</scope>
    <source>
        <strain evidence="10">M_S1</strain>
        <tissue evidence="10">Blood</tissue>
    </source>
</reference>
<dbReference type="AlphaFoldDB" id="A0A7J6B3U2"/>
<dbReference type="GO" id="GO:0046872">
    <property type="term" value="F:metal ion binding"/>
    <property type="evidence" value="ECO:0007669"/>
    <property type="project" value="UniProtKB-KW"/>
</dbReference>
<evidence type="ECO:0000313" key="11">
    <source>
        <dbReference type="Proteomes" id="UP000593565"/>
    </source>
</evidence>
<gene>
    <name evidence="10" type="ORF">AMELA_G00069720</name>
</gene>
<dbReference type="GO" id="GO:0017183">
    <property type="term" value="P:protein histidyl modification to diphthamide"/>
    <property type="evidence" value="ECO:0007669"/>
    <property type="project" value="UniProtKB-UniPathway"/>
</dbReference>
<name>A0A7J6B3U2_AMEME</name>
<comment type="similarity">
    <text evidence="3 9">Belongs to the DPH1/DPH2 family. DPH2 subfamily.</text>
</comment>
<dbReference type="Gene3D" id="3.40.50.11840">
    <property type="entry name" value="Diphthamide synthesis DPH1/DPH2 domain 1"/>
    <property type="match status" value="1"/>
</dbReference>
<dbReference type="NCBIfam" id="TIGR00272">
    <property type="entry name" value="DPH2"/>
    <property type="match status" value="1"/>
</dbReference>
<comment type="caution">
    <text evidence="10">The sequence shown here is derived from an EMBL/GenBank/DDBJ whole genome shotgun (WGS) entry which is preliminary data.</text>
</comment>
<evidence type="ECO:0000256" key="9">
    <source>
        <dbReference type="RuleBase" id="RU364133"/>
    </source>
</evidence>